<evidence type="ECO:0000256" key="1">
    <source>
        <dbReference type="SAM" id="MobiDB-lite"/>
    </source>
</evidence>
<feature type="domain" description="Peptidase U32 collagenase" evidence="2">
    <location>
        <begin position="439"/>
        <end position="552"/>
    </location>
</feature>
<protein>
    <submittedName>
        <fullName evidence="3">Peptidase, U32 family</fullName>
    </submittedName>
</protein>
<accession>H3KEW6</accession>
<name>H3KEW6_9BURK</name>
<dbReference type="PATRIC" id="fig|762967.3.peg.1010"/>
<dbReference type="PANTHER" id="PTHR30217:SF10">
    <property type="entry name" value="23S RRNA 5-HYDROXYCYTIDINE C2501 SYNTHASE"/>
    <property type="match status" value="1"/>
</dbReference>
<dbReference type="InterPro" id="IPR051454">
    <property type="entry name" value="RNA/ubiquinone_mod_enzymes"/>
</dbReference>
<dbReference type="EMBL" id="AFBQ01000177">
    <property type="protein sequence ID" value="EHY31340.1"/>
    <property type="molecule type" value="Genomic_DNA"/>
</dbReference>
<dbReference type="Pfam" id="PF01136">
    <property type="entry name" value="Peptidase_U32"/>
    <property type="match status" value="1"/>
</dbReference>
<reference evidence="3 4" key="1">
    <citation type="submission" date="2011-11" db="EMBL/GenBank/DDBJ databases">
        <authorList>
            <person name="Weinstock G."/>
            <person name="Sodergren E."/>
            <person name="Clifton S."/>
            <person name="Fulton L."/>
            <person name="Fulton B."/>
            <person name="Courtney L."/>
            <person name="Fronick C."/>
            <person name="Harrison M."/>
            <person name="Strong C."/>
            <person name="Farmer C."/>
            <person name="Delahaunty K."/>
            <person name="Markovic C."/>
            <person name="Hall O."/>
            <person name="Minx P."/>
            <person name="Tomlinson C."/>
            <person name="Mitreva M."/>
            <person name="Hou S."/>
            <person name="Chen J."/>
            <person name="Wollam A."/>
            <person name="Pepin K.H."/>
            <person name="Johnson M."/>
            <person name="Bhonagiri V."/>
            <person name="Zhang X."/>
            <person name="Suruliraj S."/>
            <person name="Warren W."/>
            <person name="Chinwalla A."/>
            <person name="Mardis E.R."/>
            <person name="Wilson R.K."/>
        </authorList>
    </citation>
    <scope>NUCLEOTIDE SEQUENCE [LARGE SCALE GENOMIC DNA]</scope>
    <source>
        <strain evidence="3 4">YIT 11816</strain>
    </source>
</reference>
<dbReference type="HOGENOM" id="CLU_011540_5_0_4"/>
<dbReference type="AlphaFoldDB" id="H3KEW6"/>
<proteinExistence type="predicted"/>
<evidence type="ECO:0000259" key="2">
    <source>
        <dbReference type="Pfam" id="PF12392"/>
    </source>
</evidence>
<evidence type="ECO:0000313" key="4">
    <source>
        <dbReference type="Proteomes" id="UP000004956"/>
    </source>
</evidence>
<dbReference type="InterPro" id="IPR020988">
    <property type="entry name" value="Pept_U32_collagenase"/>
</dbReference>
<dbReference type="Pfam" id="PF12392">
    <property type="entry name" value="DUF3656"/>
    <property type="match status" value="1"/>
</dbReference>
<sequence>MLPQHALELLAPAKNLACGLAAIDHGADAVYIGGPAFGARQAAGNTLEDIAELCAYAHRFDARVFVALNTLFSDDEIEKARELAFDVAKAGADCLIVQDMGLLNGPLPQGIELHASTQCDIRTPEKAAFLEAVGFSQMVLARELSLDEIARVRAALKPETRIECFIHGALCVSYSGQCYMSEAMLGRSANRGACAQLCRLPYDVFTEAGEQIAKKSHVLSLKDNNQTDHLEALIDAGASSFKIEGRLKDVDYVKNITAHYRQALDAIIARRPELSRSSVGRSVFTFTPDPAKSFSRSSTDYFIEGRRFDQPYALAQLDTPKHTGEAVGEVVRIESDRILMRPAKGVAVSNADGLTYAHEGDVFGFHVNRAEPAGSASAAVGAASKTARKSLKSGKEKFGRPAGKAPAKGQTNAKDQGLTALFTREAPFSLAGLQPGTRLWRNRDQSFLKLLSQKSAERLIPVTMIFSTHEDGLDLMVTDGTHCASASVAMDLDAPSDPVKNRETLRTNLARLGGTIYEAAEVFVPEDLDVFVPASVANQLRRAAVEEFDAMRSASRVRPQRAPVDPAATYPDKFLDFRANVANASARAFYEAHGARVLAPAFEIKPIKDAALMTCRHCIRAALNRCPKTMRFQPERVEALGRDAFRPEPLMLKDSAGDLFRADFHCKASPCEMTVTLVKRRGAKA</sequence>
<keyword evidence="4" id="KW-1185">Reference proteome</keyword>
<feature type="region of interest" description="Disordered" evidence="1">
    <location>
        <begin position="390"/>
        <end position="414"/>
    </location>
</feature>
<dbReference type="InterPro" id="IPR001539">
    <property type="entry name" value="Peptidase_U32"/>
</dbReference>
<dbReference type="PROSITE" id="PS01276">
    <property type="entry name" value="PEPTIDASE_U32"/>
    <property type="match status" value="1"/>
</dbReference>
<dbReference type="Proteomes" id="UP000004956">
    <property type="component" value="Unassembled WGS sequence"/>
</dbReference>
<dbReference type="PANTHER" id="PTHR30217">
    <property type="entry name" value="PEPTIDASE U32 FAMILY"/>
    <property type="match status" value="1"/>
</dbReference>
<gene>
    <name evidence="3" type="ORF">HMPREF9440_01281</name>
</gene>
<dbReference type="RefSeq" id="WP_008542167.1">
    <property type="nucleotide sequence ID" value="NZ_JH604955.1"/>
</dbReference>
<organism evidence="3 4">
    <name type="scientific">Sutterella parvirubra YIT 11816</name>
    <dbReference type="NCBI Taxonomy" id="762967"/>
    <lineage>
        <taxon>Bacteria</taxon>
        <taxon>Pseudomonadati</taxon>
        <taxon>Pseudomonadota</taxon>
        <taxon>Betaproteobacteria</taxon>
        <taxon>Burkholderiales</taxon>
        <taxon>Sutterellaceae</taxon>
        <taxon>Sutterella</taxon>
    </lineage>
</organism>
<evidence type="ECO:0000313" key="3">
    <source>
        <dbReference type="EMBL" id="EHY31340.1"/>
    </source>
</evidence>
<comment type="caution">
    <text evidence="3">The sequence shown here is derived from an EMBL/GenBank/DDBJ whole genome shotgun (WGS) entry which is preliminary data.</text>
</comment>
<dbReference type="OrthoDB" id="9807498at2"/>
<dbReference type="STRING" id="762967.HMPREF9440_01281"/>